<proteinExistence type="predicted"/>
<evidence type="ECO:0000313" key="4">
    <source>
        <dbReference type="Proteomes" id="UP001583186"/>
    </source>
</evidence>
<evidence type="ECO:0000256" key="1">
    <source>
        <dbReference type="SAM" id="MobiDB-lite"/>
    </source>
</evidence>
<keyword evidence="2" id="KW-1133">Transmembrane helix</keyword>
<reference evidence="3 4" key="1">
    <citation type="journal article" date="2024" name="IMA Fungus">
        <title>IMA Genome - F19 : A genome assembly and annotation guide to empower mycologists, including annotated draft genome sequences of Ceratocystis pirilliformis, Diaporthe australafricana, Fusarium ophioides, Paecilomyces lecythidis, and Sporothrix stenoceras.</title>
        <authorList>
            <person name="Aylward J."/>
            <person name="Wilson A.M."/>
            <person name="Visagie C.M."/>
            <person name="Spraker J."/>
            <person name="Barnes I."/>
            <person name="Buitendag C."/>
            <person name="Ceriani C."/>
            <person name="Del Mar Angel L."/>
            <person name="du Plessis D."/>
            <person name="Fuchs T."/>
            <person name="Gasser K."/>
            <person name="Kramer D."/>
            <person name="Li W."/>
            <person name="Munsamy K."/>
            <person name="Piso A."/>
            <person name="Price J.L."/>
            <person name="Sonnekus B."/>
            <person name="Thomas C."/>
            <person name="van der Nest A."/>
            <person name="van Dijk A."/>
            <person name="van Heerden A."/>
            <person name="van Vuuren N."/>
            <person name="Yilmaz N."/>
            <person name="Duong T.A."/>
            <person name="van der Merwe N.A."/>
            <person name="Wingfield M.J."/>
            <person name="Wingfield B.D."/>
        </authorList>
    </citation>
    <scope>NUCLEOTIDE SEQUENCE [LARGE SCALE GENOMIC DNA]</scope>
    <source>
        <strain evidence="3 4">CMW 5346</strain>
    </source>
</reference>
<evidence type="ECO:0000256" key="2">
    <source>
        <dbReference type="SAM" id="Phobius"/>
    </source>
</evidence>
<feature type="transmembrane region" description="Helical" evidence="2">
    <location>
        <begin position="45"/>
        <end position="70"/>
    </location>
</feature>
<feature type="compositionally biased region" description="Acidic residues" evidence="1">
    <location>
        <begin position="432"/>
        <end position="447"/>
    </location>
</feature>
<protein>
    <recommendedName>
        <fullName evidence="5">Fatty acid hydroxylase domain-containing protein</fullName>
    </recommendedName>
</protein>
<accession>A0ABR3Z0H1</accession>
<evidence type="ECO:0008006" key="5">
    <source>
        <dbReference type="Google" id="ProtNLM"/>
    </source>
</evidence>
<dbReference type="Proteomes" id="UP001583186">
    <property type="component" value="Unassembled WGS sequence"/>
</dbReference>
<evidence type="ECO:0000313" key="3">
    <source>
        <dbReference type="EMBL" id="KAL1893565.1"/>
    </source>
</evidence>
<keyword evidence="4" id="KW-1185">Reference proteome</keyword>
<organism evidence="3 4">
    <name type="scientific">Sporothrix stenoceras</name>
    <dbReference type="NCBI Taxonomy" id="5173"/>
    <lineage>
        <taxon>Eukaryota</taxon>
        <taxon>Fungi</taxon>
        <taxon>Dikarya</taxon>
        <taxon>Ascomycota</taxon>
        <taxon>Pezizomycotina</taxon>
        <taxon>Sordariomycetes</taxon>
        <taxon>Sordariomycetidae</taxon>
        <taxon>Ophiostomatales</taxon>
        <taxon>Ophiostomataceae</taxon>
        <taxon>Sporothrix</taxon>
    </lineage>
</organism>
<feature type="region of interest" description="Disordered" evidence="1">
    <location>
        <begin position="422"/>
        <end position="467"/>
    </location>
</feature>
<gene>
    <name evidence="3" type="ORF">Sste5346_006395</name>
</gene>
<comment type="caution">
    <text evidence="3">The sequence shown here is derived from an EMBL/GenBank/DDBJ whole genome shotgun (WGS) entry which is preliminary data.</text>
</comment>
<feature type="compositionally biased region" description="Basic residues" evidence="1">
    <location>
        <begin position="453"/>
        <end position="467"/>
    </location>
</feature>
<sequence>MDVLLSLPIVSYLLGPGAATSWSTSVNVLFFYLTWTTLVMSYAPLHIELVGVLAIRVVLWLIPSLAFLAFDTSLPSLAANVKIGGAAALPPRTDADRSLLVRLTLLGVFNLAVEVLLQAGLQVALLPALSGVSSLLSTGMSTAFTTVHRLIVPKPKSSFFSLSSLSSLSSVSSNYFPAFPRTTKTPVLPPLFNTASKLPLPWQILKQTVVLFLLREVLVYYIHRFLLSRPDATSSSRLYPASLIRRLSRWHLGSYAHTRQQAPFSLLVFADHPTSVFFLRWVPLYGSALLVRPHLLVFLVFVGLVTLEETLGMSGYRVVPGLLLRGIARRTATHYTGAVEPERSEGRRTRSKSGKNNKTSADAELGVNFGAWGLLDWAQGTSWPRSGSLVADAQAGAVVVPGLGALQDAAATVSQVVAGEKKKAIAAADAVADPEDDADDDEEEEEPVTTKRGNGHSRRSRKKAHKE</sequence>
<keyword evidence="2" id="KW-0812">Transmembrane</keyword>
<name>A0ABR3Z0H1_9PEZI</name>
<keyword evidence="2" id="KW-0472">Membrane</keyword>
<feature type="region of interest" description="Disordered" evidence="1">
    <location>
        <begin position="335"/>
        <end position="361"/>
    </location>
</feature>
<dbReference type="EMBL" id="JAWCUI010000037">
    <property type="protein sequence ID" value="KAL1893565.1"/>
    <property type="molecule type" value="Genomic_DNA"/>
</dbReference>